<gene>
    <name evidence="2" type="ORF">F8B43_4029</name>
</gene>
<evidence type="ECO:0000313" key="3">
    <source>
        <dbReference type="Proteomes" id="UP000469949"/>
    </source>
</evidence>
<feature type="region of interest" description="Disordered" evidence="1">
    <location>
        <begin position="80"/>
        <end position="99"/>
    </location>
</feature>
<proteinExistence type="predicted"/>
<protein>
    <submittedName>
        <fullName evidence="2">Uncharacterized protein</fullName>
    </submittedName>
</protein>
<accession>A0A833J4G1</accession>
<dbReference type="Proteomes" id="UP000469949">
    <property type="component" value="Unassembled WGS sequence"/>
</dbReference>
<dbReference type="AlphaFoldDB" id="A0A833J4G1"/>
<sequence length="99" mass="10676">MTIHTVGELRARHLTGRVRGRVGWFGRVVMQVEVRSPEPHYPRPPRPGAYDPWGNGSYTFWRDATHDDLASGGCAPRSVVNLAPAPSNPPSGGTSGSKA</sequence>
<comment type="caution">
    <text evidence="2">The sequence shown here is derived from an EMBL/GenBank/DDBJ whole genome shotgun (WGS) entry which is preliminary data.</text>
</comment>
<dbReference type="EMBL" id="WEKV01000016">
    <property type="protein sequence ID" value="KAB7783467.1"/>
    <property type="molecule type" value="Genomic_DNA"/>
</dbReference>
<reference evidence="2 3" key="1">
    <citation type="submission" date="2019-10" db="EMBL/GenBank/DDBJ databases">
        <title>Draft Genome Sequence of the Caffeine Degrading Methylotroph Methylorubrum populi PINKEL.</title>
        <authorList>
            <person name="Dawson S.C."/>
            <person name="Zhang X."/>
            <person name="Wright M.E."/>
            <person name="Sharma G."/>
            <person name="Langner J.T."/>
            <person name="Ditty J.L."/>
            <person name="Subuyuj G.A."/>
        </authorList>
    </citation>
    <scope>NUCLEOTIDE SEQUENCE [LARGE SCALE GENOMIC DNA]</scope>
    <source>
        <strain evidence="2 3">Pinkel</strain>
    </source>
</reference>
<dbReference type="RefSeq" id="WP_193316489.1">
    <property type="nucleotide sequence ID" value="NZ_WEKV01000016.1"/>
</dbReference>
<feature type="compositionally biased region" description="Low complexity" evidence="1">
    <location>
        <begin position="90"/>
        <end position="99"/>
    </location>
</feature>
<evidence type="ECO:0000313" key="2">
    <source>
        <dbReference type="EMBL" id="KAB7783467.1"/>
    </source>
</evidence>
<name>A0A833J4G1_9HYPH</name>
<organism evidence="2 3">
    <name type="scientific">Methylorubrum populi</name>
    <dbReference type="NCBI Taxonomy" id="223967"/>
    <lineage>
        <taxon>Bacteria</taxon>
        <taxon>Pseudomonadati</taxon>
        <taxon>Pseudomonadota</taxon>
        <taxon>Alphaproteobacteria</taxon>
        <taxon>Hyphomicrobiales</taxon>
        <taxon>Methylobacteriaceae</taxon>
        <taxon>Methylorubrum</taxon>
    </lineage>
</organism>
<evidence type="ECO:0000256" key="1">
    <source>
        <dbReference type="SAM" id="MobiDB-lite"/>
    </source>
</evidence>